<dbReference type="EMBL" id="BJWL01000015">
    <property type="protein sequence ID" value="GFZ01899.1"/>
    <property type="molecule type" value="Genomic_DNA"/>
</dbReference>
<feature type="compositionally biased region" description="Low complexity" evidence="1">
    <location>
        <begin position="172"/>
        <end position="187"/>
    </location>
</feature>
<sequence>MKLQHQTHKKQSPHTPPDHRRVRSNLSHASHVPGEARRAATCPEGVPRTRMRQGEVLTRLHAQGMCGTRQRTLREWYHTCPRAKKGQDALVRALTHWVGKSRTALTREAAALTPRQCCITVGCPISVESAPRSAMSSRNISRIFSLRRKHMSGKIRLAMGGGSEGGACGPQSSRGGSRCWRGRSSIGPSRRWERWGVDDEMASVVGCDEEGDVFYFLDKVWDVVEVTRRWGGVVEEASSEIWAGDRRERG</sequence>
<accession>A0A7J0FT64</accession>
<keyword evidence="3" id="KW-1185">Reference proteome</keyword>
<organism evidence="2 3">
    <name type="scientific">Actinidia rufa</name>
    <dbReference type="NCBI Taxonomy" id="165716"/>
    <lineage>
        <taxon>Eukaryota</taxon>
        <taxon>Viridiplantae</taxon>
        <taxon>Streptophyta</taxon>
        <taxon>Embryophyta</taxon>
        <taxon>Tracheophyta</taxon>
        <taxon>Spermatophyta</taxon>
        <taxon>Magnoliopsida</taxon>
        <taxon>eudicotyledons</taxon>
        <taxon>Gunneridae</taxon>
        <taxon>Pentapetalae</taxon>
        <taxon>asterids</taxon>
        <taxon>Ericales</taxon>
        <taxon>Actinidiaceae</taxon>
        <taxon>Actinidia</taxon>
    </lineage>
</organism>
<feature type="region of interest" description="Disordered" evidence="1">
    <location>
        <begin position="1"/>
        <end position="22"/>
    </location>
</feature>
<reference evidence="2 3" key="1">
    <citation type="submission" date="2019-07" db="EMBL/GenBank/DDBJ databases">
        <title>De Novo Assembly of kiwifruit Actinidia rufa.</title>
        <authorList>
            <person name="Sugita-Konishi S."/>
            <person name="Sato K."/>
            <person name="Mori E."/>
            <person name="Abe Y."/>
            <person name="Kisaki G."/>
            <person name="Hamano K."/>
            <person name="Suezawa K."/>
            <person name="Otani M."/>
            <person name="Fukuda T."/>
            <person name="Manabe T."/>
            <person name="Gomi K."/>
            <person name="Tabuchi M."/>
            <person name="Akimitsu K."/>
            <person name="Kataoka I."/>
        </authorList>
    </citation>
    <scope>NUCLEOTIDE SEQUENCE [LARGE SCALE GENOMIC DNA]</scope>
    <source>
        <strain evidence="3">cv. Fuchu</strain>
    </source>
</reference>
<gene>
    <name evidence="2" type="ORF">Acr_15g0005080</name>
</gene>
<proteinExistence type="predicted"/>
<protein>
    <submittedName>
        <fullName evidence="2">Uncharacterized protein</fullName>
    </submittedName>
</protein>
<feature type="region of interest" description="Disordered" evidence="1">
    <location>
        <begin position="159"/>
        <end position="187"/>
    </location>
</feature>
<evidence type="ECO:0000313" key="2">
    <source>
        <dbReference type="EMBL" id="GFZ01899.1"/>
    </source>
</evidence>
<feature type="compositionally biased region" description="Basic residues" evidence="1">
    <location>
        <begin position="1"/>
        <end position="12"/>
    </location>
</feature>
<dbReference type="Proteomes" id="UP000585474">
    <property type="component" value="Unassembled WGS sequence"/>
</dbReference>
<evidence type="ECO:0000256" key="1">
    <source>
        <dbReference type="SAM" id="MobiDB-lite"/>
    </source>
</evidence>
<name>A0A7J0FT64_9ERIC</name>
<comment type="caution">
    <text evidence="2">The sequence shown here is derived from an EMBL/GenBank/DDBJ whole genome shotgun (WGS) entry which is preliminary data.</text>
</comment>
<evidence type="ECO:0000313" key="3">
    <source>
        <dbReference type="Proteomes" id="UP000585474"/>
    </source>
</evidence>
<dbReference type="AlphaFoldDB" id="A0A7J0FT64"/>
<feature type="compositionally biased region" description="Gly residues" evidence="1">
    <location>
        <begin position="159"/>
        <end position="168"/>
    </location>
</feature>